<dbReference type="Proteomes" id="UP000319383">
    <property type="component" value="Chromosome"/>
</dbReference>
<keyword evidence="2" id="KW-0560">Oxidoreductase</keyword>
<dbReference type="RefSeq" id="WP_145375593.1">
    <property type="nucleotide sequence ID" value="NZ_CP036276.1"/>
</dbReference>
<keyword evidence="3" id="KW-1185">Reference proteome</keyword>
<dbReference type="AlphaFoldDB" id="A0A517ZLY4"/>
<name>A0A517ZLY4_9PLAN</name>
<dbReference type="InterPro" id="IPR007138">
    <property type="entry name" value="ABM_dom"/>
</dbReference>
<dbReference type="PANTHER" id="PTHR33336:SF15">
    <property type="entry name" value="ABM DOMAIN-CONTAINING PROTEIN"/>
    <property type="match status" value="1"/>
</dbReference>
<dbReference type="Gene3D" id="3.30.70.100">
    <property type="match status" value="1"/>
</dbReference>
<gene>
    <name evidence="2" type="ORF">Mal52_19690</name>
</gene>
<evidence type="ECO:0000313" key="3">
    <source>
        <dbReference type="Proteomes" id="UP000319383"/>
    </source>
</evidence>
<protein>
    <submittedName>
        <fullName evidence="2">Antibiotic biosynthesis monooxygenase</fullName>
    </submittedName>
</protein>
<sequence>MIHLNVLLKVNDPGNVNKVRELLTECCRLSRAEPGCARFEVYHSNNDATRFVLNEHWESPEALDGHRQAKAYTEYYQPQVLPLVTREPHPSTLLEP</sequence>
<dbReference type="GO" id="GO:0004497">
    <property type="term" value="F:monooxygenase activity"/>
    <property type="evidence" value="ECO:0007669"/>
    <property type="project" value="UniProtKB-KW"/>
</dbReference>
<evidence type="ECO:0000259" key="1">
    <source>
        <dbReference type="PROSITE" id="PS51725"/>
    </source>
</evidence>
<keyword evidence="2" id="KW-0503">Monooxygenase</keyword>
<feature type="domain" description="ABM" evidence="1">
    <location>
        <begin position="3"/>
        <end position="94"/>
    </location>
</feature>
<reference evidence="2 3" key="1">
    <citation type="submission" date="2019-02" db="EMBL/GenBank/DDBJ databases">
        <title>Deep-cultivation of Planctomycetes and their phenomic and genomic characterization uncovers novel biology.</title>
        <authorList>
            <person name="Wiegand S."/>
            <person name="Jogler M."/>
            <person name="Boedeker C."/>
            <person name="Pinto D."/>
            <person name="Vollmers J."/>
            <person name="Rivas-Marin E."/>
            <person name="Kohn T."/>
            <person name="Peeters S.H."/>
            <person name="Heuer A."/>
            <person name="Rast P."/>
            <person name="Oberbeckmann S."/>
            <person name="Bunk B."/>
            <person name="Jeske O."/>
            <person name="Meyerdierks A."/>
            <person name="Storesund J.E."/>
            <person name="Kallscheuer N."/>
            <person name="Luecker S."/>
            <person name="Lage O.M."/>
            <person name="Pohl T."/>
            <person name="Merkel B.J."/>
            <person name="Hornburger P."/>
            <person name="Mueller R.-W."/>
            <person name="Bruemmer F."/>
            <person name="Labrenz M."/>
            <person name="Spormann A.M."/>
            <person name="Op den Camp H."/>
            <person name="Overmann J."/>
            <person name="Amann R."/>
            <person name="Jetten M.S.M."/>
            <person name="Mascher T."/>
            <person name="Medema M.H."/>
            <person name="Devos D.P."/>
            <person name="Kaster A.-K."/>
            <person name="Ovreas L."/>
            <person name="Rohde M."/>
            <person name="Galperin M.Y."/>
            <person name="Jogler C."/>
        </authorList>
    </citation>
    <scope>NUCLEOTIDE SEQUENCE [LARGE SCALE GENOMIC DNA]</scope>
    <source>
        <strain evidence="2 3">Mal52</strain>
    </source>
</reference>
<dbReference type="KEGG" id="sdyn:Mal52_19690"/>
<evidence type="ECO:0000313" key="2">
    <source>
        <dbReference type="EMBL" id="QDU43493.1"/>
    </source>
</evidence>
<dbReference type="EMBL" id="CP036276">
    <property type="protein sequence ID" value="QDU43493.1"/>
    <property type="molecule type" value="Genomic_DNA"/>
</dbReference>
<dbReference type="SUPFAM" id="SSF54909">
    <property type="entry name" value="Dimeric alpha+beta barrel"/>
    <property type="match status" value="1"/>
</dbReference>
<dbReference type="Pfam" id="PF03992">
    <property type="entry name" value="ABM"/>
    <property type="match status" value="1"/>
</dbReference>
<dbReference type="PROSITE" id="PS51725">
    <property type="entry name" value="ABM"/>
    <property type="match status" value="1"/>
</dbReference>
<dbReference type="InterPro" id="IPR011008">
    <property type="entry name" value="Dimeric_a/b-barrel"/>
</dbReference>
<organism evidence="2 3">
    <name type="scientific">Symmachiella dynata</name>
    <dbReference type="NCBI Taxonomy" id="2527995"/>
    <lineage>
        <taxon>Bacteria</taxon>
        <taxon>Pseudomonadati</taxon>
        <taxon>Planctomycetota</taxon>
        <taxon>Planctomycetia</taxon>
        <taxon>Planctomycetales</taxon>
        <taxon>Planctomycetaceae</taxon>
        <taxon>Symmachiella</taxon>
    </lineage>
</organism>
<proteinExistence type="predicted"/>
<accession>A0A517ZLY4</accession>
<dbReference type="InterPro" id="IPR050744">
    <property type="entry name" value="AI-2_Isomerase_LsrG"/>
</dbReference>
<dbReference type="PANTHER" id="PTHR33336">
    <property type="entry name" value="QUINOL MONOOXYGENASE YGIN-RELATED"/>
    <property type="match status" value="1"/>
</dbReference>